<dbReference type="CDD" id="cd03710">
    <property type="entry name" value="BipA_TypA_C"/>
    <property type="match status" value="1"/>
</dbReference>
<feature type="binding site" evidence="3">
    <location>
        <begin position="14"/>
        <end position="19"/>
    </location>
    <ligand>
        <name>GTP</name>
        <dbReference type="ChEBI" id="CHEBI:37565"/>
    </ligand>
</feature>
<gene>
    <name evidence="3" type="primary">bipA</name>
    <name evidence="5" type="ORF">VC03_04310</name>
</gene>
<dbReference type="GO" id="GO:0010467">
    <property type="term" value="P:gene expression"/>
    <property type="evidence" value="ECO:0007669"/>
    <property type="project" value="UniProtKB-ARBA"/>
</dbReference>
<dbReference type="PATRIC" id="fig|1069640.6.peg.850"/>
<comment type="catalytic activity">
    <reaction evidence="2 3">
        <text>GTP + H2O = GDP + phosphate + H(+)</text>
        <dbReference type="Rhea" id="RHEA:19669"/>
        <dbReference type="ChEBI" id="CHEBI:15377"/>
        <dbReference type="ChEBI" id="CHEBI:15378"/>
        <dbReference type="ChEBI" id="CHEBI:37565"/>
        <dbReference type="ChEBI" id="CHEBI:43474"/>
        <dbReference type="ChEBI" id="CHEBI:58189"/>
    </reaction>
</comment>
<dbReference type="SUPFAM" id="SSF50447">
    <property type="entry name" value="Translation proteins"/>
    <property type="match status" value="1"/>
</dbReference>
<feature type="binding site" evidence="3">
    <location>
        <begin position="127"/>
        <end position="130"/>
    </location>
    <ligand>
        <name>GTP</name>
        <dbReference type="ChEBI" id="CHEBI:37565"/>
    </ligand>
</feature>
<comment type="subcellular location">
    <subcellularLocation>
        <location evidence="3">Cytoplasm</location>
    </subcellularLocation>
    <text evidence="3">Binds to ribosomes.</text>
</comment>
<dbReference type="HAMAP" id="MF_00849">
    <property type="entry name" value="BipA"/>
    <property type="match status" value="1"/>
</dbReference>
<evidence type="ECO:0000313" key="5">
    <source>
        <dbReference type="EMBL" id="AKC95718.1"/>
    </source>
</evidence>
<dbReference type="InterPro" id="IPR035647">
    <property type="entry name" value="EFG_III/V"/>
</dbReference>
<dbReference type="Proteomes" id="UP000033103">
    <property type="component" value="Chromosome"/>
</dbReference>
<dbReference type="GO" id="GO:0019843">
    <property type="term" value="F:rRNA binding"/>
    <property type="evidence" value="ECO:0007669"/>
    <property type="project" value="UniProtKB-KW"/>
</dbReference>
<dbReference type="NCBIfam" id="TIGR01394">
    <property type="entry name" value="TypA_BipA"/>
    <property type="match status" value="1"/>
</dbReference>
<dbReference type="Pfam" id="PF21018">
    <property type="entry name" value="BipA_C"/>
    <property type="match status" value="1"/>
</dbReference>
<dbReference type="GO" id="GO:0005525">
    <property type="term" value="F:GTP binding"/>
    <property type="evidence" value="ECO:0007669"/>
    <property type="project" value="UniProtKB-UniRule"/>
</dbReference>
<dbReference type="Gene3D" id="2.40.50.250">
    <property type="entry name" value="bipa protein"/>
    <property type="match status" value="1"/>
</dbReference>
<dbReference type="Gene3D" id="3.30.70.870">
    <property type="entry name" value="Elongation Factor G (Translational Gtpase), domain 3"/>
    <property type="match status" value="1"/>
</dbReference>
<dbReference type="InterPro" id="IPR000640">
    <property type="entry name" value="EFG_V-like"/>
</dbReference>
<dbReference type="PANTHER" id="PTHR42908:SF8">
    <property type="entry name" value="TR-TYPE G DOMAIN-CONTAINING PROTEIN"/>
    <property type="match status" value="1"/>
</dbReference>
<keyword evidence="3" id="KW-0820">tRNA-binding</keyword>
<dbReference type="AlphaFoldDB" id="A0A0E3UUW1"/>
<organism evidence="5 6">
    <name type="scientific">Sneathia vaginalis</name>
    <dbReference type="NCBI Taxonomy" id="187101"/>
    <lineage>
        <taxon>Bacteria</taxon>
        <taxon>Fusobacteriati</taxon>
        <taxon>Fusobacteriota</taxon>
        <taxon>Fusobacteriia</taxon>
        <taxon>Fusobacteriales</taxon>
        <taxon>Leptotrichiaceae</taxon>
        <taxon>Sneathia</taxon>
    </lineage>
</organism>
<dbReference type="CDD" id="cd01891">
    <property type="entry name" value="TypA_BipA"/>
    <property type="match status" value="1"/>
</dbReference>
<protein>
    <recommendedName>
        <fullName evidence="3">Large ribosomal subunit assembly factor BipA</fullName>
        <ecNumber evidence="3">3.6.5.-</ecNumber>
    </recommendedName>
    <alternativeName>
        <fullName evidence="3">GTP-binding protein BipA</fullName>
    </alternativeName>
</protein>
<dbReference type="PROSITE" id="PS00301">
    <property type="entry name" value="G_TR_1"/>
    <property type="match status" value="1"/>
</dbReference>
<dbReference type="GO" id="GO:0000027">
    <property type="term" value="P:ribosomal large subunit assembly"/>
    <property type="evidence" value="ECO:0007669"/>
    <property type="project" value="UniProtKB-UniRule"/>
</dbReference>
<dbReference type="GO" id="GO:0005829">
    <property type="term" value="C:cytosol"/>
    <property type="evidence" value="ECO:0007669"/>
    <property type="project" value="TreeGrafter"/>
</dbReference>
<evidence type="ECO:0000256" key="3">
    <source>
        <dbReference type="HAMAP-Rule" id="MF_00849"/>
    </source>
</evidence>
<dbReference type="CDD" id="cd03691">
    <property type="entry name" value="BipA_TypA_II"/>
    <property type="match status" value="1"/>
</dbReference>
<dbReference type="RefSeq" id="WP_046328823.1">
    <property type="nucleotide sequence ID" value="NZ_CP011280.1"/>
</dbReference>
<sequence>MQKIKNIAIIAHVDHGKTTLVDALLRQSGTFSSHQKVEERVMDNNDLERERGITIFSKNASIHYKDYKINIVDTPGHADFGGEVQRILKMVDSVLLLVDAFEGVMPQTKYVLKQALDHGLCPIVVINKIDRPHCTPEEIVNNVFDLFVELGANEKQLDFPIVYTSAKMGISKLDLNSDHSDMKDLFETILKYANDPSGDENKPLQMQIMNTEYDDYVGKLGTGRIYNGKISRNQEVAIVKRNGDVVKAKIGRIYTYEGLKRVETETATCGEIITIAGIDHIDIGETICDKDNVKALPLIEIDEPTLSMTFMVNSSPFAGRDGKFITSRNILERLQKEVSHNVSMRLELTNSADAFIVKGRGELQLSILLENMRREGYEVAVSRPQVIYKQINGEKCEPIELVTVDVNSDFSGVVIEKLGLRKGELISMTPNNDGYTRLEFKVPSRGLLGFTNEFLTETKGTGILNHTFLEYEKYKGDIATGKKGALIAIEAGVCYAYALNNLQPRGILFVEPGDEVYEGMVVGEHTKDNDLVVNTCKSKKLTNMRAAGSDDNVNLAPAKKFTLELALEYISDDELVEITPNHLRLRKRILSELERRKHRNQLSREEI</sequence>
<dbReference type="Pfam" id="PF03144">
    <property type="entry name" value="GTP_EFTU_D2"/>
    <property type="match status" value="1"/>
</dbReference>
<dbReference type="InterPro" id="IPR006298">
    <property type="entry name" value="BipA"/>
</dbReference>
<keyword evidence="3" id="KW-0963">Cytoplasm</keyword>
<keyword evidence="3" id="KW-0690">Ribosome biogenesis</keyword>
<comment type="function">
    <text evidence="3">A 50S ribosomal subunit assembly protein with GTPase activity, required for 50S subunit assembly at low temperatures, may also play a role in translation. Binds GTP and analogs. Binds the 70S ribosome between the 30S and 50S subunits, in a similar position as ribosome-bound EF-G; it contacts a number of ribosomal proteins, both rRNAs and the A-site tRNA.</text>
</comment>
<dbReference type="Pfam" id="PF00679">
    <property type="entry name" value="EFG_C"/>
    <property type="match status" value="1"/>
</dbReference>
<dbReference type="InterPro" id="IPR042116">
    <property type="entry name" value="TypA/BipA_C"/>
</dbReference>
<evidence type="ECO:0000256" key="2">
    <source>
        <dbReference type="ARBA" id="ARBA00048548"/>
    </source>
</evidence>
<dbReference type="FunFam" id="3.30.70.870:FF:000003">
    <property type="entry name" value="GTP-binding protein TypA"/>
    <property type="match status" value="1"/>
</dbReference>
<dbReference type="KEGG" id="sns:VC03_04310"/>
<dbReference type="GO" id="GO:1990904">
    <property type="term" value="C:ribonucleoprotein complex"/>
    <property type="evidence" value="ECO:0007669"/>
    <property type="project" value="TreeGrafter"/>
</dbReference>
<feature type="domain" description="Tr-type G" evidence="4">
    <location>
        <begin position="2"/>
        <end position="197"/>
    </location>
</feature>
<evidence type="ECO:0000313" key="6">
    <source>
        <dbReference type="Proteomes" id="UP000033103"/>
    </source>
</evidence>
<keyword evidence="3" id="KW-0378">Hydrolase</keyword>
<dbReference type="CDD" id="cd16263">
    <property type="entry name" value="BipA_III"/>
    <property type="match status" value="1"/>
</dbReference>
<dbReference type="Gene3D" id="3.30.70.240">
    <property type="match status" value="1"/>
</dbReference>
<evidence type="ECO:0000259" key="4">
    <source>
        <dbReference type="PROSITE" id="PS51722"/>
    </source>
</evidence>
<dbReference type="OrthoDB" id="9801591at2"/>
<dbReference type="Gene3D" id="2.40.30.10">
    <property type="entry name" value="Translation factors"/>
    <property type="match status" value="1"/>
</dbReference>
<reference evidence="5 6" key="1">
    <citation type="journal article" date="2012" name="BMC Genomics">
        <title>Genomic sequence analysis and characterization of Sneathia amnii sp. nov.</title>
        <authorList>
            <consortium name="Vaginal Microbiome Consortium (additional members)"/>
            <person name="Harwich M.D.Jr."/>
            <person name="Serrano M.G."/>
            <person name="Fettweis J.M."/>
            <person name="Alves J.M."/>
            <person name="Reimers M.A."/>
            <person name="Buck G.A."/>
            <person name="Jefferson K.K."/>
        </authorList>
    </citation>
    <scope>NUCLEOTIDE SEQUENCE [LARGE SCALE GENOMIC DNA]</scope>
    <source>
        <strain evidence="5 6">SN35</strain>
    </source>
</reference>
<dbReference type="InterPro" id="IPR047042">
    <property type="entry name" value="BipA_II"/>
</dbReference>
<keyword evidence="3" id="KW-0547">Nucleotide-binding</keyword>
<proteinExistence type="inferred from homology"/>
<dbReference type="InterPro" id="IPR047043">
    <property type="entry name" value="BipA_III"/>
</dbReference>
<comment type="similarity">
    <text evidence="3">Belongs to the TRAFAC class translation factor GTPase superfamily. Classic translation factor GTPase family. BipA subfamily.</text>
</comment>
<dbReference type="GO" id="GO:0003924">
    <property type="term" value="F:GTPase activity"/>
    <property type="evidence" value="ECO:0007669"/>
    <property type="project" value="UniProtKB-UniRule"/>
</dbReference>
<dbReference type="InterPro" id="IPR048876">
    <property type="entry name" value="BipA_C"/>
</dbReference>
<dbReference type="FunFam" id="2.40.50.250:FF:000001">
    <property type="entry name" value="GTP-binding protein TypA"/>
    <property type="match status" value="1"/>
</dbReference>
<dbReference type="GO" id="GO:0000049">
    <property type="term" value="F:tRNA binding"/>
    <property type="evidence" value="ECO:0007669"/>
    <property type="project" value="UniProtKB-KW"/>
</dbReference>
<dbReference type="FunFam" id="3.40.50.300:FF:000055">
    <property type="entry name" value="GTP-binding protein TypA"/>
    <property type="match status" value="1"/>
</dbReference>
<dbReference type="GO" id="GO:0009409">
    <property type="term" value="P:response to cold"/>
    <property type="evidence" value="ECO:0007669"/>
    <property type="project" value="UniProtKB-ARBA"/>
</dbReference>
<dbReference type="NCBIfam" id="TIGR00231">
    <property type="entry name" value="small_GTP"/>
    <property type="match status" value="1"/>
</dbReference>
<dbReference type="InterPro" id="IPR047041">
    <property type="entry name" value="BipA_GTP-bd_dom"/>
</dbReference>
<keyword evidence="6" id="KW-1185">Reference proteome</keyword>
<dbReference type="GO" id="GO:0043022">
    <property type="term" value="F:ribosome binding"/>
    <property type="evidence" value="ECO:0007669"/>
    <property type="project" value="UniProtKB-UniRule"/>
</dbReference>
<dbReference type="STRING" id="187101.VC03_04310"/>
<keyword evidence="1 3" id="KW-0342">GTP-binding</keyword>
<keyword evidence="3" id="KW-0694">RNA-binding</keyword>
<name>A0A0E3UUW1_9FUSO</name>
<dbReference type="EC" id="3.6.5.-" evidence="3"/>
<dbReference type="InterPro" id="IPR004161">
    <property type="entry name" value="EFTu-like_2"/>
</dbReference>
<dbReference type="PRINTS" id="PR00315">
    <property type="entry name" value="ELONGATNFCT"/>
</dbReference>
<dbReference type="InterPro" id="IPR031157">
    <property type="entry name" value="G_TR_CS"/>
</dbReference>
<dbReference type="HOGENOM" id="CLU_017016_4_0_0"/>
<dbReference type="InterPro" id="IPR005225">
    <property type="entry name" value="Small_GTP-bd"/>
</dbReference>
<dbReference type="EMBL" id="CP011280">
    <property type="protein sequence ID" value="AKC95718.1"/>
    <property type="molecule type" value="Genomic_DNA"/>
</dbReference>
<accession>A0A0E3UUW1</accession>
<dbReference type="InterPro" id="IPR000795">
    <property type="entry name" value="T_Tr_GTP-bd_dom"/>
</dbReference>
<dbReference type="Pfam" id="PF00009">
    <property type="entry name" value="GTP_EFTU"/>
    <property type="match status" value="1"/>
</dbReference>
<dbReference type="PANTHER" id="PTHR42908">
    <property type="entry name" value="TRANSLATION ELONGATION FACTOR-RELATED"/>
    <property type="match status" value="1"/>
</dbReference>
<evidence type="ECO:0000256" key="1">
    <source>
        <dbReference type="ARBA" id="ARBA00023134"/>
    </source>
</evidence>
<dbReference type="PROSITE" id="PS51722">
    <property type="entry name" value="G_TR_2"/>
    <property type="match status" value="1"/>
</dbReference>
<keyword evidence="3" id="KW-0699">rRNA-binding</keyword>
<dbReference type="Gene3D" id="3.40.50.300">
    <property type="entry name" value="P-loop containing nucleotide triphosphate hydrolases"/>
    <property type="match status" value="1"/>
</dbReference>
<comment type="subunit">
    <text evidence="3">Monomer.</text>
</comment>
<dbReference type="InterPro" id="IPR009000">
    <property type="entry name" value="Transl_B-barrel_sf"/>
</dbReference>
<dbReference type="InterPro" id="IPR027417">
    <property type="entry name" value="P-loop_NTPase"/>
</dbReference>
<dbReference type="InterPro" id="IPR035651">
    <property type="entry name" value="BipA_V"/>
</dbReference>
<dbReference type="FunFam" id="2.40.30.10:FF:000016">
    <property type="entry name" value="GTP-binding protein TypA"/>
    <property type="match status" value="1"/>
</dbReference>
<dbReference type="FunFam" id="3.30.70.240:FF:000002">
    <property type="entry name" value="GTP-binding protein TypA"/>
    <property type="match status" value="1"/>
</dbReference>
<dbReference type="SUPFAM" id="SSF52540">
    <property type="entry name" value="P-loop containing nucleoside triphosphate hydrolases"/>
    <property type="match status" value="1"/>
</dbReference>
<dbReference type="SUPFAM" id="SSF54980">
    <property type="entry name" value="EF-G C-terminal domain-like"/>
    <property type="match status" value="2"/>
</dbReference>